<dbReference type="Proteomes" id="UP000887563">
    <property type="component" value="Unplaced"/>
</dbReference>
<proteinExistence type="predicted"/>
<accession>A0A914L945</accession>
<protein>
    <submittedName>
        <fullName evidence="4">Uncharacterized protein</fullName>
    </submittedName>
</protein>
<name>A0A914L945_MELIC</name>
<feature type="compositionally biased region" description="Polar residues" evidence="1">
    <location>
        <begin position="63"/>
        <end position="76"/>
    </location>
</feature>
<feature type="signal peptide" evidence="2">
    <location>
        <begin position="1"/>
        <end position="25"/>
    </location>
</feature>
<feature type="compositionally biased region" description="Basic and acidic residues" evidence="1">
    <location>
        <begin position="102"/>
        <end position="117"/>
    </location>
</feature>
<evidence type="ECO:0000313" key="4">
    <source>
        <dbReference type="WBParaSite" id="Minc3s00337g10474"/>
    </source>
</evidence>
<sequence length="217" mass="24800">MSFVDKKFCTILVILLFLFTIQCIAITNGEPLLPEHHVKPSVPSDLQKDDVQHNEDFQHNDTSDVNGSDQETESNGQTIVASIKTKQDDNHRSKKLSAKTIDDFDGKHVPDDGDYLKETNQNQDIKFGNKYLPQPSINRKSIKDDFKRSNEENYKPHSNKAKLVLPEQRKPEVISRDFFRPIIGPVAYGFKGLMNLAKKPFKKSKSKQMKPTTEENL</sequence>
<feature type="region of interest" description="Disordered" evidence="1">
    <location>
        <begin position="102"/>
        <end position="161"/>
    </location>
</feature>
<dbReference type="WBParaSite" id="Minc3s00337g10474">
    <property type="protein sequence ID" value="Minc3s00337g10474"/>
    <property type="gene ID" value="Minc3s00337g10474"/>
</dbReference>
<keyword evidence="2" id="KW-0732">Signal</keyword>
<evidence type="ECO:0000256" key="1">
    <source>
        <dbReference type="SAM" id="MobiDB-lite"/>
    </source>
</evidence>
<keyword evidence="3" id="KW-1185">Reference proteome</keyword>
<organism evidence="3 4">
    <name type="scientific">Meloidogyne incognita</name>
    <name type="common">Southern root-knot nematode worm</name>
    <name type="synonym">Oxyuris incognita</name>
    <dbReference type="NCBI Taxonomy" id="6306"/>
    <lineage>
        <taxon>Eukaryota</taxon>
        <taxon>Metazoa</taxon>
        <taxon>Ecdysozoa</taxon>
        <taxon>Nematoda</taxon>
        <taxon>Chromadorea</taxon>
        <taxon>Rhabditida</taxon>
        <taxon>Tylenchina</taxon>
        <taxon>Tylenchomorpha</taxon>
        <taxon>Tylenchoidea</taxon>
        <taxon>Meloidogynidae</taxon>
        <taxon>Meloidogyninae</taxon>
        <taxon>Meloidogyne</taxon>
        <taxon>Meloidogyne incognita group</taxon>
    </lineage>
</organism>
<evidence type="ECO:0000313" key="3">
    <source>
        <dbReference type="Proteomes" id="UP000887563"/>
    </source>
</evidence>
<feature type="chain" id="PRO_5037724124" evidence="2">
    <location>
        <begin position="26"/>
        <end position="217"/>
    </location>
</feature>
<feature type="region of interest" description="Disordered" evidence="1">
    <location>
        <begin position="56"/>
        <end position="76"/>
    </location>
</feature>
<reference evidence="4" key="1">
    <citation type="submission" date="2022-11" db="UniProtKB">
        <authorList>
            <consortium name="WormBaseParasite"/>
        </authorList>
    </citation>
    <scope>IDENTIFICATION</scope>
</reference>
<dbReference type="AlphaFoldDB" id="A0A914L945"/>
<feature type="compositionally biased region" description="Basic and acidic residues" evidence="1">
    <location>
        <begin position="141"/>
        <end position="155"/>
    </location>
</feature>
<evidence type="ECO:0000256" key="2">
    <source>
        <dbReference type="SAM" id="SignalP"/>
    </source>
</evidence>